<dbReference type="EMBL" id="CALTRL010000660">
    <property type="protein sequence ID" value="CAH7669161.1"/>
    <property type="molecule type" value="Genomic_DNA"/>
</dbReference>
<dbReference type="Proteomes" id="UP001153365">
    <property type="component" value="Unassembled WGS sequence"/>
</dbReference>
<proteinExistence type="predicted"/>
<keyword evidence="2" id="KW-1185">Reference proteome</keyword>
<dbReference type="AlphaFoldDB" id="A0AAV0AM93"/>
<comment type="caution">
    <text evidence="1">The sequence shown here is derived from an EMBL/GenBank/DDBJ whole genome shotgun (WGS) entry which is preliminary data.</text>
</comment>
<evidence type="ECO:0000313" key="2">
    <source>
        <dbReference type="Proteomes" id="UP001153365"/>
    </source>
</evidence>
<protein>
    <submittedName>
        <fullName evidence="1">Uncharacterized protein</fullName>
    </submittedName>
</protein>
<name>A0AAV0AM93_PHAPC</name>
<reference evidence="1" key="1">
    <citation type="submission" date="2022-06" db="EMBL/GenBank/DDBJ databases">
        <authorList>
            <consortium name="SYNGENTA / RWTH Aachen University"/>
        </authorList>
    </citation>
    <scope>NUCLEOTIDE SEQUENCE</scope>
</reference>
<gene>
    <name evidence="1" type="ORF">PPACK8108_LOCUS3728</name>
</gene>
<evidence type="ECO:0000313" key="1">
    <source>
        <dbReference type="EMBL" id="CAH7669161.1"/>
    </source>
</evidence>
<organism evidence="1 2">
    <name type="scientific">Phakopsora pachyrhizi</name>
    <name type="common">Asian soybean rust disease fungus</name>
    <dbReference type="NCBI Taxonomy" id="170000"/>
    <lineage>
        <taxon>Eukaryota</taxon>
        <taxon>Fungi</taxon>
        <taxon>Dikarya</taxon>
        <taxon>Basidiomycota</taxon>
        <taxon>Pucciniomycotina</taxon>
        <taxon>Pucciniomycetes</taxon>
        <taxon>Pucciniales</taxon>
        <taxon>Phakopsoraceae</taxon>
        <taxon>Phakopsora</taxon>
    </lineage>
</organism>
<sequence length="114" mass="13514">MKLDYPFHLLPAKDRKFLRELASELTLIISFDEFDDDGVPLITLRFDLESKDQIDCWKNPVEDMMDDLEIDEPGENVNTQNRYLEQAQRFLRGYKSMSIEDEFDEEKFDKAEAV</sequence>
<accession>A0AAV0AM93</accession>